<dbReference type="Proteomes" id="UP000450012">
    <property type="component" value="Unassembled WGS sequence"/>
</dbReference>
<evidence type="ECO:0000313" key="2">
    <source>
        <dbReference type="EMBL" id="MYM65450.1"/>
    </source>
</evidence>
<name>A0A7X4GLV9_9BURK</name>
<dbReference type="Gene3D" id="1.10.260.40">
    <property type="entry name" value="lambda repressor-like DNA-binding domains"/>
    <property type="match status" value="1"/>
</dbReference>
<feature type="domain" description="HTH cro/C1-type" evidence="1">
    <location>
        <begin position="4"/>
        <end position="39"/>
    </location>
</feature>
<comment type="caution">
    <text evidence="2">The sequence shown here is derived from an EMBL/GenBank/DDBJ whole genome shotgun (WGS) entry which is preliminary data.</text>
</comment>
<reference evidence="2 3" key="1">
    <citation type="submission" date="2019-12" db="EMBL/GenBank/DDBJ databases">
        <title>Novel species isolated from a subtropical stream in China.</title>
        <authorList>
            <person name="Lu H."/>
        </authorList>
    </citation>
    <scope>NUCLEOTIDE SEQUENCE [LARGE SCALE GENOMIC DNA]</scope>
    <source>
        <strain evidence="2 3">FT55W</strain>
    </source>
</reference>
<dbReference type="SUPFAM" id="SSF47413">
    <property type="entry name" value="lambda repressor-like DNA-binding domains"/>
    <property type="match status" value="1"/>
</dbReference>
<dbReference type="RefSeq" id="WP_161012061.1">
    <property type="nucleotide sequence ID" value="NZ_WWCK01000001.1"/>
</dbReference>
<dbReference type="EMBL" id="WWCK01000001">
    <property type="protein sequence ID" value="MYM65450.1"/>
    <property type="molecule type" value="Genomic_DNA"/>
</dbReference>
<organism evidence="2 3">
    <name type="scientific">Duganella rivi</name>
    <dbReference type="NCBI Taxonomy" id="2666083"/>
    <lineage>
        <taxon>Bacteria</taxon>
        <taxon>Pseudomonadati</taxon>
        <taxon>Pseudomonadota</taxon>
        <taxon>Betaproteobacteria</taxon>
        <taxon>Burkholderiales</taxon>
        <taxon>Oxalobacteraceae</taxon>
        <taxon>Telluria group</taxon>
        <taxon>Duganella</taxon>
    </lineage>
</organism>
<dbReference type="InterPro" id="IPR001387">
    <property type="entry name" value="Cro/C1-type_HTH"/>
</dbReference>
<accession>A0A7X4GLV9</accession>
<proteinExistence type="predicted"/>
<sequence>MNPIAHIRAQLGVTQRTLAEELQVTQGNVSHYERGQNMPPDVARRLIAFAARRGHDLTFDDIYGMPENRTATCPS</sequence>
<dbReference type="GO" id="GO:0003677">
    <property type="term" value="F:DNA binding"/>
    <property type="evidence" value="ECO:0007669"/>
    <property type="project" value="InterPro"/>
</dbReference>
<gene>
    <name evidence="2" type="ORF">GTP45_01205</name>
</gene>
<dbReference type="Pfam" id="PF01381">
    <property type="entry name" value="HTH_3"/>
    <property type="match status" value="1"/>
</dbReference>
<dbReference type="SMART" id="SM00530">
    <property type="entry name" value="HTH_XRE"/>
    <property type="match status" value="1"/>
</dbReference>
<dbReference type="CDD" id="cd00093">
    <property type="entry name" value="HTH_XRE"/>
    <property type="match status" value="1"/>
</dbReference>
<dbReference type="PROSITE" id="PS50943">
    <property type="entry name" value="HTH_CROC1"/>
    <property type="match status" value="1"/>
</dbReference>
<protein>
    <submittedName>
        <fullName evidence="2">Helix-turn-helix domain-containing protein</fullName>
    </submittedName>
</protein>
<evidence type="ECO:0000313" key="3">
    <source>
        <dbReference type="Proteomes" id="UP000450012"/>
    </source>
</evidence>
<keyword evidence="3" id="KW-1185">Reference proteome</keyword>
<dbReference type="AlphaFoldDB" id="A0A7X4GLV9"/>
<evidence type="ECO:0000259" key="1">
    <source>
        <dbReference type="PROSITE" id="PS50943"/>
    </source>
</evidence>
<dbReference type="InterPro" id="IPR010982">
    <property type="entry name" value="Lambda_DNA-bd_dom_sf"/>
</dbReference>